<feature type="transmembrane region" description="Helical" evidence="1">
    <location>
        <begin position="82"/>
        <end position="101"/>
    </location>
</feature>
<keyword evidence="2" id="KW-0732">Signal</keyword>
<feature type="chain" id="PRO_5040884544" evidence="2">
    <location>
        <begin position="29"/>
        <end position="126"/>
    </location>
</feature>
<organism evidence="3 4">
    <name type="scientific">Penicillium capsulatum</name>
    <dbReference type="NCBI Taxonomy" id="69766"/>
    <lineage>
        <taxon>Eukaryota</taxon>
        <taxon>Fungi</taxon>
        <taxon>Dikarya</taxon>
        <taxon>Ascomycota</taxon>
        <taxon>Pezizomycotina</taxon>
        <taxon>Eurotiomycetes</taxon>
        <taxon>Eurotiomycetidae</taxon>
        <taxon>Eurotiales</taxon>
        <taxon>Aspergillaceae</taxon>
        <taxon>Penicillium</taxon>
    </lineage>
</organism>
<accession>A0A9W9INH7</accession>
<feature type="transmembrane region" description="Helical" evidence="1">
    <location>
        <begin position="52"/>
        <end position="70"/>
    </location>
</feature>
<reference evidence="3" key="1">
    <citation type="submission" date="2022-11" db="EMBL/GenBank/DDBJ databases">
        <authorList>
            <person name="Petersen C."/>
        </authorList>
    </citation>
    <scope>NUCLEOTIDE SEQUENCE</scope>
    <source>
        <strain evidence="3">IBT 21917</strain>
    </source>
</reference>
<comment type="caution">
    <text evidence="3">The sequence shown here is derived from an EMBL/GenBank/DDBJ whole genome shotgun (WGS) entry which is preliminary data.</text>
</comment>
<feature type="signal peptide" evidence="2">
    <location>
        <begin position="1"/>
        <end position="28"/>
    </location>
</feature>
<dbReference type="AlphaFoldDB" id="A0A9W9INH7"/>
<reference evidence="3" key="2">
    <citation type="journal article" date="2023" name="IMA Fungus">
        <title>Comparative genomic study of the Penicillium genus elucidates a diverse pangenome and 15 lateral gene transfer events.</title>
        <authorList>
            <person name="Petersen C."/>
            <person name="Sorensen T."/>
            <person name="Nielsen M.R."/>
            <person name="Sondergaard T.E."/>
            <person name="Sorensen J.L."/>
            <person name="Fitzpatrick D.A."/>
            <person name="Frisvad J.C."/>
            <person name="Nielsen K.L."/>
        </authorList>
    </citation>
    <scope>NUCLEOTIDE SEQUENCE</scope>
    <source>
        <strain evidence="3">IBT 21917</strain>
    </source>
</reference>
<dbReference type="EMBL" id="JAPQKO010000002">
    <property type="protein sequence ID" value="KAJ5180456.1"/>
    <property type="molecule type" value="Genomic_DNA"/>
</dbReference>
<name>A0A9W9INH7_9EURO</name>
<dbReference type="Proteomes" id="UP001146351">
    <property type="component" value="Unassembled WGS sequence"/>
</dbReference>
<keyword evidence="1" id="KW-1133">Transmembrane helix</keyword>
<proteinExistence type="predicted"/>
<evidence type="ECO:0000256" key="2">
    <source>
        <dbReference type="SAM" id="SignalP"/>
    </source>
</evidence>
<keyword evidence="4" id="KW-1185">Reference proteome</keyword>
<evidence type="ECO:0000313" key="4">
    <source>
        <dbReference type="Proteomes" id="UP001146351"/>
    </source>
</evidence>
<sequence length="126" mass="13628">MSSVAPSKSLQASAVSFVLLALGHTVSGRQWTHEKVFKNIKGSKPWACGTVGWYQGSAFFLMTGIMHYMWSRDPTQLQDPLSKAMAGIVNVLLWASSAWYAKNGIMDTTVVVGLSAALQTYAVLTA</sequence>
<evidence type="ECO:0000256" key="1">
    <source>
        <dbReference type="SAM" id="Phobius"/>
    </source>
</evidence>
<dbReference type="OrthoDB" id="5399817at2759"/>
<gene>
    <name evidence="3" type="ORF">N7492_003666</name>
</gene>
<keyword evidence="1" id="KW-0812">Transmembrane</keyword>
<protein>
    <submittedName>
        <fullName evidence="3">Uncharacterized protein</fullName>
    </submittedName>
</protein>
<keyword evidence="1" id="KW-0472">Membrane</keyword>
<evidence type="ECO:0000313" key="3">
    <source>
        <dbReference type="EMBL" id="KAJ5180456.1"/>
    </source>
</evidence>